<sequence>MKAQTIEIDAAGKTPGRIATAVVTILCGKHKPEFAPNVVSEDRVRVINTDQMKFTGKKLEKNERITHSGYPGGLKRIPLKEAFARDSARLVREAVRKMLPKNKLRDPRMKHLTVVK</sequence>
<keyword evidence="2 4" id="KW-0689">Ribosomal protein</keyword>
<reference evidence="5 6" key="1">
    <citation type="journal article" date="2016" name="Nat. Commun.">
        <title>Thousands of microbial genomes shed light on interconnected biogeochemical processes in an aquifer system.</title>
        <authorList>
            <person name="Anantharaman K."/>
            <person name="Brown C.T."/>
            <person name="Hug L.A."/>
            <person name="Sharon I."/>
            <person name="Castelle C.J."/>
            <person name="Probst A.J."/>
            <person name="Thomas B.C."/>
            <person name="Singh A."/>
            <person name="Wilkins M.J."/>
            <person name="Karaoz U."/>
            <person name="Brodie E.L."/>
            <person name="Williams K.H."/>
            <person name="Hubbard S.S."/>
            <person name="Banfield J.F."/>
        </authorList>
    </citation>
    <scope>NUCLEOTIDE SEQUENCE [LARGE SCALE GENOMIC DNA]</scope>
</reference>
<evidence type="ECO:0000313" key="5">
    <source>
        <dbReference type="EMBL" id="OGL88485.1"/>
    </source>
</evidence>
<evidence type="ECO:0000256" key="3">
    <source>
        <dbReference type="ARBA" id="ARBA00023274"/>
    </source>
</evidence>
<dbReference type="GO" id="GO:0006412">
    <property type="term" value="P:translation"/>
    <property type="evidence" value="ECO:0007669"/>
    <property type="project" value="UniProtKB-UniRule"/>
</dbReference>
<dbReference type="GO" id="GO:0003729">
    <property type="term" value="F:mRNA binding"/>
    <property type="evidence" value="ECO:0007669"/>
    <property type="project" value="TreeGrafter"/>
</dbReference>
<evidence type="ECO:0000256" key="2">
    <source>
        <dbReference type="ARBA" id="ARBA00022980"/>
    </source>
</evidence>
<comment type="function">
    <text evidence="4">This protein is one of the early assembly proteins of the 50S ribosomal subunit, although it is not seen to bind rRNA by itself. It is important during the early stages of 50S assembly.</text>
</comment>
<keyword evidence="3 4" id="KW-0687">Ribonucleoprotein</keyword>
<dbReference type="GO" id="GO:0017148">
    <property type="term" value="P:negative regulation of translation"/>
    <property type="evidence" value="ECO:0007669"/>
    <property type="project" value="TreeGrafter"/>
</dbReference>
<dbReference type="InterPro" id="IPR005822">
    <property type="entry name" value="Ribosomal_uL13"/>
</dbReference>
<organism evidence="5 6">
    <name type="scientific">Candidatus Uhrbacteria bacterium RIFCSPLOWO2_02_FULL_51_9</name>
    <dbReference type="NCBI Taxonomy" id="1802410"/>
    <lineage>
        <taxon>Bacteria</taxon>
        <taxon>Candidatus Uhriibacteriota</taxon>
    </lineage>
</organism>
<dbReference type="HAMAP" id="MF_01366">
    <property type="entry name" value="Ribosomal_uL13"/>
    <property type="match status" value="1"/>
</dbReference>
<dbReference type="GO" id="GO:0003735">
    <property type="term" value="F:structural constituent of ribosome"/>
    <property type="evidence" value="ECO:0007669"/>
    <property type="project" value="InterPro"/>
</dbReference>
<proteinExistence type="inferred from homology"/>
<dbReference type="EMBL" id="MGES01000044">
    <property type="protein sequence ID" value="OGL88485.1"/>
    <property type="molecule type" value="Genomic_DNA"/>
</dbReference>
<evidence type="ECO:0000313" key="6">
    <source>
        <dbReference type="Proteomes" id="UP000176678"/>
    </source>
</evidence>
<dbReference type="GO" id="GO:1990904">
    <property type="term" value="C:ribonucleoprotein complex"/>
    <property type="evidence" value="ECO:0007669"/>
    <property type="project" value="UniProtKB-KW"/>
</dbReference>
<evidence type="ECO:0000256" key="4">
    <source>
        <dbReference type="HAMAP-Rule" id="MF_01366"/>
    </source>
</evidence>
<dbReference type="Pfam" id="PF00572">
    <property type="entry name" value="Ribosomal_L13"/>
    <property type="match status" value="1"/>
</dbReference>
<dbReference type="NCBIfam" id="TIGR01066">
    <property type="entry name" value="rplM_bact"/>
    <property type="match status" value="1"/>
</dbReference>
<dbReference type="Gene3D" id="3.90.1180.10">
    <property type="entry name" value="Ribosomal protein L13"/>
    <property type="match status" value="1"/>
</dbReference>
<dbReference type="InterPro" id="IPR036899">
    <property type="entry name" value="Ribosomal_uL13_sf"/>
</dbReference>
<dbReference type="InterPro" id="IPR005823">
    <property type="entry name" value="Ribosomal_uL13_bac-type"/>
</dbReference>
<protein>
    <recommendedName>
        <fullName evidence="4">Large ribosomal subunit protein uL13</fullName>
    </recommendedName>
</protein>
<dbReference type="SUPFAM" id="SSF52161">
    <property type="entry name" value="Ribosomal protein L13"/>
    <property type="match status" value="1"/>
</dbReference>
<gene>
    <name evidence="4" type="primary">rplM</name>
    <name evidence="5" type="ORF">A3H75_02290</name>
</gene>
<dbReference type="PIRSF" id="PIRSF002181">
    <property type="entry name" value="Ribosomal_L13"/>
    <property type="match status" value="1"/>
</dbReference>
<comment type="caution">
    <text evidence="5">The sequence shown here is derived from an EMBL/GenBank/DDBJ whole genome shotgun (WGS) entry which is preliminary data.</text>
</comment>
<dbReference type="AlphaFoldDB" id="A0A1F7VDG1"/>
<comment type="similarity">
    <text evidence="1 4">Belongs to the universal ribosomal protein uL13 family.</text>
</comment>
<name>A0A1F7VDG1_9BACT</name>
<dbReference type="PANTHER" id="PTHR11545:SF2">
    <property type="entry name" value="LARGE RIBOSOMAL SUBUNIT PROTEIN UL13M"/>
    <property type="match status" value="1"/>
</dbReference>
<comment type="subunit">
    <text evidence="4">Part of the 50S ribosomal subunit.</text>
</comment>
<dbReference type="GO" id="GO:0005840">
    <property type="term" value="C:ribosome"/>
    <property type="evidence" value="ECO:0007669"/>
    <property type="project" value="UniProtKB-KW"/>
</dbReference>
<dbReference type="PANTHER" id="PTHR11545">
    <property type="entry name" value="RIBOSOMAL PROTEIN L13"/>
    <property type="match status" value="1"/>
</dbReference>
<dbReference type="STRING" id="1802410.A3H75_02290"/>
<dbReference type="Proteomes" id="UP000176678">
    <property type="component" value="Unassembled WGS sequence"/>
</dbReference>
<dbReference type="CDD" id="cd00392">
    <property type="entry name" value="Ribosomal_L13"/>
    <property type="match status" value="1"/>
</dbReference>
<evidence type="ECO:0000256" key="1">
    <source>
        <dbReference type="ARBA" id="ARBA00006227"/>
    </source>
</evidence>
<accession>A0A1F7VDG1</accession>